<sequence length="84" mass="8617">MTSSILLATAATVPPTPAWSPTVGIIISISCLVVLLLSTRIEKPLVGPKFPILPVSVPTFVAAMAFGHVIGVGIVLGLTNIGRL</sequence>
<dbReference type="Gene3D" id="1.20.860.20">
    <property type="entry name" value="Photosystem I PsaK, reaction centre"/>
    <property type="match status" value="1"/>
</dbReference>
<dbReference type="GO" id="GO:0042651">
    <property type="term" value="C:thylakoid membrane"/>
    <property type="evidence" value="ECO:0007669"/>
    <property type="project" value="InterPro"/>
</dbReference>
<name>A0AA40SV51_9NOST</name>
<keyword evidence="11" id="KW-1185">Reference proteome</keyword>
<comment type="subcellular location">
    <subcellularLocation>
        <location evidence="1">Membrane</location>
        <topology evidence="1">Multi-pass membrane protein</topology>
    </subcellularLocation>
</comment>
<reference evidence="10" key="1">
    <citation type="submission" date="2019-07" db="EMBL/GenBank/DDBJ databases">
        <title>Toxilogical consequences of a new and cryptic species of cyanobacteria (Komarekiella delphini-convector) recovered from the epidermis of a bottlenose dolphin and 1500 ft. in the air.</title>
        <authorList>
            <person name="Brown A.O."/>
            <person name="Dvorak P."/>
            <person name="Villanueva C.D."/>
            <person name="Foss A.J."/>
            <person name="Garvey A.D."/>
            <person name="Gibson Q.A."/>
            <person name="Johansen J.R."/>
            <person name="Casamatta D.A."/>
        </authorList>
    </citation>
    <scope>NUCLEOTIDE SEQUENCE</scope>
    <source>
        <strain evidence="10">SJRDD-AB1</strain>
    </source>
</reference>
<keyword evidence="7" id="KW-0793">Thylakoid</keyword>
<keyword evidence="4 9" id="KW-0812">Transmembrane</keyword>
<evidence type="ECO:0000256" key="4">
    <source>
        <dbReference type="ARBA" id="ARBA00022692"/>
    </source>
</evidence>
<dbReference type="RefSeq" id="WP_191756801.1">
    <property type="nucleotide sequence ID" value="NZ_VJXY01000005.1"/>
</dbReference>
<gene>
    <name evidence="10" type="primary">psaK</name>
    <name evidence="10" type="ORF">FNW02_06805</name>
</gene>
<evidence type="ECO:0000256" key="3">
    <source>
        <dbReference type="ARBA" id="ARBA00022531"/>
    </source>
</evidence>
<dbReference type="SUPFAM" id="SSF81563">
    <property type="entry name" value="Photosystem I reaction center subunit X, PsaK"/>
    <property type="match status" value="1"/>
</dbReference>
<evidence type="ECO:0000256" key="7">
    <source>
        <dbReference type="ARBA" id="ARBA00023078"/>
    </source>
</evidence>
<evidence type="ECO:0000256" key="5">
    <source>
        <dbReference type="ARBA" id="ARBA00022836"/>
    </source>
</evidence>
<dbReference type="Proteomes" id="UP001165986">
    <property type="component" value="Unassembled WGS sequence"/>
</dbReference>
<evidence type="ECO:0000256" key="1">
    <source>
        <dbReference type="ARBA" id="ARBA00004141"/>
    </source>
</evidence>
<dbReference type="NCBIfam" id="TIGR03049">
    <property type="entry name" value="PS_I_psaK"/>
    <property type="match status" value="1"/>
</dbReference>
<dbReference type="InterPro" id="IPR037101">
    <property type="entry name" value="PSI_PsaK_bact"/>
</dbReference>
<accession>A0AA40SV51</accession>
<evidence type="ECO:0000256" key="9">
    <source>
        <dbReference type="SAM" id="Phobius"/>
    </source>
</evidence>
<feature type="transmembrane region" description="Helical" evidence="9">
    <location>
        <begin position="50"/>
        <end position="78"/>
    </location>
</feature>
<dbReference type="GO" id="GO:0015979">
    <property type="term" value="P:photosynthesis"/>
    <property type="evidence" value="ECO:0007669"/>
    <property type="project" value="UniProtKB-KW"/>
</dbReference>
<dbReference type="InterPro" id="IPR035982">
    <property type="entry name" value="PSI_centre_PsaK_sf"/>
</dbReference>
<organism evidence="10 11">
    <name type="scientific">Komarekiella delphini-convector SJRDD-AB1</name>
    <dbReference type="NCBI Taxonomy" id="2593771"/>
    <lineage>
        <taxon>Bacteria</taxon>
        <taxon>Bacillati</taxon>
        <taxon>Cyanobacteriota</taxon>
        <taxon>Cyanophyceae</taxon>
        <taxon>Nostocales</taxon>
        <taxon>Nostocaceae</taxon>
        <taxon>Komarekiella</taxon>
        <taxon>Komarekiella delphini-convector</taxon>
    </lineage>
</organism>
<evidence type="ECO:0000313" key="10">
    <source>
        <dbReference type="EMBL" id="MBD6615553.1"/>
    </source>
</evidence>
<dbReference type="AlphaFoldDB" id="A0AA40SV51"/>
<feature type="transmembrane region" description="Helical" evidence="9">
    <location>
        <begin position="18"/>
        <end position="38"/>
    </location>
</feature>
<proteinExistence type="inferred from homology"/>
<dbReference type="InterPro" id="IPR000549">
    <property type="entry name" value="PSI_PsaG/PsaK"/>
</dbReference>
<dbReference type="EMBL" id="VJXY01000005">
    <property type="protein sequence ID" value="MBD6615553.1"/>
    <property type="molecule type" value="Genomic_DNA"/>
</dbReference>
<comment type="similarity">
    <text evidence="2">Belongs to the PsaG/PsaK family.</text>
</comment>
<evidence type="ECO:0000313" key="11">
    <source>
        <dbReference type="Proteomes" id="UP001165986"/>
    </source>
</evidence>
<keyword evidence="5" id="KW-0603">Photosystem I</keyword>
<dbReference type="InterPro" id="IPR017492">
    <property type="entry name" value="PSI_PsaK"/>
</dbReference>
<keyword evidence="3" id="KW-0602">Photosynthesis</keyword>
<evidence type="ECO:0000256" key="6">
    <source>
        <dbReference type="ARBA" id="ARBA00022989"/>
    </source>
</evidence>
<protein>
    <submittedName>
        <fullName evidence="10">Photosystem I reaction center subunit PsaK</fullName>
    </submittedName>
</protein>
<dbReference type="GO" id="GO:0009522">
    <property type="term" value="C:photosystem I"/>
    <property type="evidence" value="ECO:0007669"/>
    <property type="project" value="UniProtKB-KW"/>
</dbReference>
<dbReference type="Pfam" id="PF01241">
    <property type="entry name" value="PSI_PSAK"/>
    <property type="match status" value="1"/>
</dbReference>
<evidence type="ECO:0000256" key="2">
    <source>
        <dbReference type="ARBA" id="ARBA00006458"/>
    </source>
</evidence>
<keyword evidence="6 9" id="KW-1133">Transmembrane helix</keyword>
<comment type="caution">
    <text evidence="10">The sequence shown here is derived from an EMBL/GenBank/DDBJ whole genome shotgun (WGS) entry which is preliminary data.</text>
</comment>
<evidence type="ECO:0000256" key="8">
    <source>
        <dbReference type="ARBA" id="ARBA00023136"/>
    </source>
</evidence>
<keyword evidence="8 9" id="KW-0472">Membrane</keyword>